<organism evidence="1">
    <name type="scientific">Magallana gigas</name>
    <name type="common">Pacific oyster</name>
    <name type="synonym">Crassostrea gigas</name>
    <dbReference type="NCBI Taxonomy" id="29159"/>
    <lineage>
        <taxon>Eukaryota</taxon>
        <taxon>Metazoa</taxon>
        <taxon>Spiralia</taxon>
        <taxon>Lophotrochozoa</taxon>
        <taxon>Mollusca</taxon>
        <taxon>Bivalvia</taxon>
        <taxon>Autobranchia</taxon>
        <taxon>Pteriomorphia</taxon>
        <taxon>Ostreida</taxon>
        <taxon>Ostreoidea</taxon>
        <taxon>Ostreidae</taxon>
        <taxon>Magallana</taxon>
    </lineage>
</organism>
<dbReference type="EMBL" id="JH817380">
    <property type="protein sequence ID" value="EKC36356.1"/>
    <property type="molecule type" value="Genomic_DNA"/>
</dbReference>
<sequence>MVLGSVAGFKCENLTISINHSLQILLIMLLSISELTSSLSFDKTMQIVSTSKLWNEGELLIFMKCFGHGIH</sequence>
<dbReference type="HOGENOM" id="CLU_2742529_0_0_1"/>
<name>K1RPL4_MAGGI</name>
<accession>K1RPL4</accession>
<proteinExistence type="predicted"/>
<evidence type="ECO:0000313" key="1">
    <source>
        <dbReference type="EMBL" id="EKC36356.1"/>
    </source>
</evidence>
<dbReference type="InParanoid" id="K1RPL4"/>
<reference evidence="1" key="1">
    <citation type="journal article" date="2012" name="Nature">
        <title>The oyster genome reveals stress adaptation and complexity of shell formation.</title>
        <authorList>
            <person name="Zhang G."/>
            <person name="Fang X."/>
            <person name="Guo X."/>
            <person name="Li L."/>
            <person name="Luo R."/>
            <person name="Xu F."/>
            <person name="Yang P."/>
            <person name="Zhang L."/>
            <person name="Wang X."/>
            <person name="Qi H."/>
            <person name="Xiong Z."/>
            <person name="Que H."/>
            <person name="Xie Y."/>
            <person name="Holland P.W."/>
            <person name="Paps J."/>
            <person name="Zhu Y."/>
            <person name="Wu F."/>
            <person name="Chen Y."/>
            <person name="Wang J."/>
            <person name="Peng C."/>
            <person name="Meng J."/>
            <person name="Yang L."/>
            <person name="Liu J."/>
            <person name="Wen B."/>
            <person name="Zhang N."/>
            <person name="Huang Z."/>
            <person name="Zhu Q."/>
            <person name="Feng Y."/>
            <person name="Mount A."/>
            <person name="Hedgecock D."/>
            <person name="Xu Z."/>
            <person name="Liu Y."/>
            <person name="Domazet-Loso T."/>
            <person name="Du Y."/>
            <person name="Sun X."/>
            <person name="Zhang S."/>
            <person name="Liu B."/>
            <person name="Cheng P."/>
            <person name="Jiang X."/>
            <person name="Li J."/>
            <person name="Fan D."/>
            <person name="Wang W."/>
            <person name="Fu W."/>
            <person name="Wang T."/>
            <person name="Wang B."/>
            <person name="Zhang J."/>
            <person name="Peng Z."/>
            <person name="Li Y."/>
            <person name="Li N."/>
            <person name="Wang J."/>
            <person name="Chen M."/>
            <person name="He Y."/>
            <person name="Tan F."/>
            <person name="Song X."/>
            <person name="Zheng Q."/>
            <person name="Huang R."/>
            <person name="Yang H."/>
            <person name="Du X."/>
            <person name="Chen L."/>
            <person name="Yang M."/>
            <person name="Gaffney P.M."/>
            <person name="Wang S."/>
            <person name="Luo L."/>
            <person name="She Z."/>
            <person name="Ming Y."/>
            <person name="Huang W."/>
            <person name="Zhang S."/>
            <person name="Huang B."/>
            <person name="Zhang Y."/>
            <person name="Qu T."/>
            <person name="Ni P."/>
            <person name="Miao G."/>
            <person name="Wang J."/>
            <person name="Wang Q."/>
            <person name="Steinberg C.E."/>
            <person name="Wang H."/>
            <person name="Li N."/>
            <person name="Qian L."/>
            <person name="Zhang G."/>
            <person name="Li Y."/>
            <person name="Yang H."/>
            <person name="Liu X."/>
            <person name="Wang J."/>
            <person name="Yin Y."/>
            <person name="Wang J."/>
        </authorList>
    </citation>
    <scope>NUCLEOTIDE SEQUENCE [LARGE SCALE GENOMIC DNA]</scope>
    <source>
        <strain evidence="1">05x7-T-G4-1.051#20</strain>
    </source>
</reference>
<protein>
    <submittedName>
        <fullName evidence="1">Uncharacterized protein</fullName>
    </submittedName>
</protein>
<gene>
    <name evidence="1" type="ORF">CGI_10027255</name>
</gene>
<dbReference type="AlphaFoldDB" id="K1RPL4"/>